<keyword evidence="3 7" id="KW-0129">CBS domain</keyword>
<dbReference type="PIRSF" id="PIRSF004692">
    <property type="entry name" value="KdsD_KpsF"/>
    <property type="match status" value="1"/>
</dbReference>
<sequence length="342" mass="36214">MSVPDAKTLPKAFDAKSAARALALAQETLQIEADALLALKNRLAQQVEGPFSEAVRLLLQCTGRVVVSGIGKSGHIARKIAATLASTGTPALFVHAAEALHGDLGMITEHDAVIAISYSGEAAEFIAIIPIIKRMGAKLIAITGNDESRLAQLADVHLNVRVDKEACPLNLAPTASTTATLALGDALAVALLDARGFREEDFARSHPGGALGRRLLTHVRDVMRSGDAVPAVRADVRLPSALLEITKKGMAMTAVVDDQGRAIGIFTDGDLRRLIETAQDFGKLAMADVMHANPRTVHPDQLAVEAVEIMETFRINQLLVADADGILVGALHIHDLTRAKVI</sequence>
<dbReference type="GO" id="GO:0046872">
    <property type="term" value="F:metal ion binding"/>
    <property type="evidence" value="ECO:0007669"/>
    <property type="project" value="UniProtKB-KW"/>
</dbReference>
<proteinExistence type="inferred from homology"/>
<feature type="binding site" evidence="5">
    <location>
        <position position="95"/>
    </location>
    <ligand>
        <name>Zn(2+)</name>
        <dbReference type="ChEBI" id="CHEBI:29105"/>
    </ligand>
</feature>
<reference evidence="11" key="1">
    <citation type="submission" date="2018-09" db="EMBL/GenBank/DDBJ databases">
        <authorList>
            <person name="Zhu H."/>
        </authorList>
    </citation>
    <scope>NUCLEOTIDE SEQUENCE [LARGE SCALE GENOMIC DNA]</scope>
    <source>
        <strain evidence="11">K1R23-30</strain>
    </source>
</reference>
<evidence type="ECO:0000256" key="5">
    <source>
        <dbReference type="PIRSR" id="PIRSR004692-2"/>
    </source>
</evidence>
<dbReference type="GO" id="GO:1901135">
    <property type="term" value="P:carbohydrate derivative metabolic process"/>
    <property type="evidence" value="ECO:0007669"/>
    <property type="project" value="InterPro"/>
</dbReference>
<dbReference type="EMBL" id="QYUO01000001">
    <property type="protein sequence ID" value="RJG00147.1"/>
    <property type="molecule type" value="Genomic_DNA"/>
</dbReference>
<dbReference type="Gene3D" id="3.10.580.10">
    <property type="entry name" value="CBS-domain"/>
    <property type="match status" value="1"/>
</dbReference>
<evidence type="ECO:0000259" key="8">
    <source>
        <dbReference type="PROSITE" id="PS51371"/>
    </source>
</evidence>
<feature type="site" description="Catalytically relevant" evidence="6">
    <location>
        <position position="206"/>
    </location>
</feature>
<keyword evidence="5" id="KW-0479">Metal-binding</keyword>
<feature type="site" description="Catalytically relevant" evidence="6">
    <location>
        <position position="72"/>
    </location>
</feature>
<dbReference type="SMART" id="SM00116">
    <property type="entry name" value="CBS"/>
    <property type="match status" value="2"/>
</dbReference>
<evidence type="ECO:0000256" key="1">
    <source>
        <dbReference type="ARBA" id="ARBA00008165"/>
    </source>
</evidence>
<evidence type="ECO:0000259" key="9">
    <source>
        <dbReference type="PROSITE" id="PS51464"/>
    </source>
</evidence>
<dbReference type="InterPro" id="IPR035474">
    <property type="entry name" value="SIS_Kpsf"/>
</dbReference>
<name>A0A3A3FVI9_9BURK</name>
<dbReference type="Proteomes" id="UP000265955">
    <property type="component" value="Unassembled WGS sequence"/>
</dbReference>
<keyword evidence="5" id="KW-0862">Zinc</keyword>
<dbReference type="CDD" id="cd04604">
    <property type="entry name" value="CBS_pair_SIS_assoc"/>
    <property type="match status" value="1"/>
</dbReference>
<dbReference type="SUPFAM" id="SSF53697">
    <property type="entry name" value="SIS domain"/>
    <property type="match status" value="1"/>
</dbReference>
<dbReference type="Gene3D" id="3.40.50.10490">
    <property type="entry name" value="Glucose-6-phosphate isomerase like protein, domain 1"/>
    <property type="match status" value="1"/>
</dbReference>
<dbReference type="NCBIfam" id="TIGR00393">
    <property type="entry name" value="kpsF"/>
    <property type="match status" value="1"/>
</dbReference>
<dbReference type="InterPro" id="IPR001347">
    <property type="entry name" value="SIS_dom"/>
</dbReference>
<dbReference type="FunFam" id="3.40.50.10490:FF:000011">
    <property type="entry name" value="Arabinose 5-phosphate isomerase"/>
    <property type="match status" value="1"/>
</dbReference>
<dbReference type="InterPro" id="IPR004800">
    <property type="entry name" value="KdsD/KpsF-type"/>
</dbReference>
<keyword evidence="2" id="KW-0677">Repeat</keyword>
<dbReference type="CDD" id="cd05014">
    <property type="entry name" value="SIS_Kpsf"/>
    <property type="match status" value="1"/>
</dbReference>
<feature type="domain" description="CBS" evidence="8">
    <location>
        <begin position="290"/>
        <end position="342"/>
    </location>
</feature>
<evidence type="ECO:0000256" key="2">
    <source>
        <dbReference type="ARBA" id="ARBA00022737"/>
    </source>
</evidence>
<comment type="similarity">
    <text evidence="1 4">Belongs to the SIS family. GutQ/KpsF subfamily.</text>
</comment>
<accession>A0A3A3FVI9</accession>
<dbReference type="AlphaFoldDB" id="A0A3A3FVI9"/>
<evidence type="ECO:0000313" key="10">
    <source>
        <dbReference type="EMBL" id="RJG00147.1"/>
    </source>
</evidence>
<evidence type="ECO:0000256" key="6">
    <source>
        <dbReference type="PIRSR" id="PIRSR004692-3"/>
    </source>
</evidence>
<dbReference type="GO" id="GO:0005975">
    <property type="term" value="P:carbohydrate metabolic process"/>
    <property type="evidence" value="ECO:0007669"/>
    <property type="project" value="InterPro"/>
</dbReference>
<dbReference type="PANTHER" id="PTHR42745">
    <property type="match status" value="1"/>
</dbReference>
<dbReference type="OrthoDB" id="9762536at2"/>
<organism evidence="10 11">
    <name type="scientific">Noviherbaspirillum saxi</name>
    <dbReference type="NCBI Taxonomy" id="2320863"/>
    <lineage>
        <taxon>Bacteria</taxon>
        <taxon>Pseudomonadati</taxon>
        <taxon>Pseudomonadota</taxon>
        <taxon>Betaproteobacteria</taxon>
        <taxon>Burkholderiales</taxon>
        <taxon>Oxalobacteraceae</taxon>
        <taxon>Noviherbaspirillum</taxon>
    </lineage>
</organism>
<comment type="caution">
    <text evidence="10">The sequence shown here is derived from an EMBL/GenBank/DDBJ whole genome shotgun (WGS) entry which is preliminary data.</text>
</comment>
<dbReference type="RefSeq" id="WP_119770094.1">
    <property type="nucleotide sequence ID" value="NZ_QYUO01000001.1"/>
</dbReference>
<dbReference type="PROSITE" id="PS51371">
    <property type="entry name" value="CBS"/>
    <property type="match status" value="2"/>
</dbReference>
<dbReference type="PANTHER" id="PTHR42745:SF1">
    <property type="entry name" value="ARABINOSE 5-PHOSPHATE ISOMERASE KDSD"/>
    <property type="match status" value="1"/>
</dbReference>
<evidence type="ECO:0000256" key="3">
    <source>
        <dbReference type="ARBA" id="ARBA00023122"/>
    </source>
</evidence>
<dbReference type="Pfam" id="PF00571">
    <property type="entry name" value="CBS"/>
    <property type="match status" value="2"/>
</dbReference>
<keyword evidence="10" id="KW-0413">Isomerase</keyword>
<feature type="domain" description="CBS" evidence="8">
    <location>
        <begin position="223"/>
        <end position="281"/>
    </location>
</feature>
<dbReference type="InterPro" id="IPR046342">
    <property type="entry name" value="CBS_dom_sf"/>
</dbReference>
<feature type="domain" description="SIS" evidence="9">
    <location>
        <begin position="54"/>
        <end position="197"/>
    </location>
</feature>
<keyword evidence="11" id="KW-1185">Reference proteome</keyword>
<dbReference type="Pfam" id="PF01380">
    <property type="entry name" value="SIS"/>
    <property type="match status" value="1"/>
</dbReference>
<feature type="site" description="Catalytically relevant" evidence="6">
    <location>
        <position position="165"/>
    </location>
</feature>
<dbReference type="InterPro" id="IPR050986">
    <property type="entry name" value="GutQ/KpsF_isomerases"/>
</dbReference>
<dbReference type="PROSITE" id="PS51464">
    <property type="entry name" value="SIS"/>
    <property type="match status" value="1"/>
</dbReference>
<evidence type="ECO:0000256" key="7">
    <source>
        <dbReference type="PROSITE-ProRule" id="PRU00703"/>
    </source>
</evidence>
<dbReference type="InterPro" id="IPR000644">
    <property type="entry name" value="CBS_dom"/>
</dbReference>
<gene>
    <name evidence="10" type="ORF">D3871_15055</name>
</gene>
<protein>
    <submittedName>
        <fullName evidence="10">KpsF/GutQ family sugar-phosphate isomerase</fullName>
    </submittedName>
</protein>
<dbReference type="GO" id="GO:0097367">
    <property type="term" value="F:carbohydrate derivative binding"/>
    <property type="evidence" value="ECO:0007669"/>
    <property type="project" value="InterPro"/>
</dbReference>
<dbReference type="GO" id="GO:0019146">
    <property type="term" value="F:arabinose-5-phosphate isomerase activity"/>
    <property type="evidence" value="ECO:0007669"/>
    <property type="project" value="UniProtKB-ARBA"/>
</dbReference>
<feature type="site" description="Catalytically relevant" evidence="6">
    <location>
        <position position="124"/>
    </location>
</feature>
<dbReference type="InterPro" id="IPR046348">
    <property type="entry name" value="SIS_dom_sf"/>
</dbReference>
<evidence type="ECO:0000313" key="11">
    <source>
        <dbReference type="Proteomes" id="UP000265955"/>
    </source>
</evidence>
<evidence type="ECO:0000256" key="4">
    <source>
        <dbReference type="PIRNR" id="PIRNR004692"/>
    </source>
</evidence>